<proteinExistence type="predicted"/>
<accession>A0A6M8SQP5</accession>
<dbReference type="AlphaFoldDB" id="A0A6M8SQP5"/>
<dbReference type="EMBL" id="CP054143">
    <property type="protein sequence ID" value="QKJ66981.1"/>
    <property type="molecule type" value="Genomic_DNA"/>
</dbReference>
<sequence length="72" mass="8122">MTNRMFDFDVEARPSTRSAEMEGWFQIVICHGNARKPVTDWQPAPLAQRATVHSVLQGAAAVARQQIQSQFH</sequence>
<reference evidence="1 2" key="1">
    <citation type="submission" date="2020-05" db="EMBL/GenBank/DDBJ databases">
        <title>Complete genome sequence of Deefgea sp. D17.</title>
        <authorList>
            <person name="Bae J.-W."/>
            <person name="Han J.E."/>
        </authorList>
    </citation>
    <scope>NUCLEOTIDE SEQUENCE [LARGE SCALE GENOMIC DNA]</scope>
    <source>
        <strain evidence="1 2">D17</strain>
    </source>
</reference>
<evidence type="ECO:0000313" key="2">
    <source>
        <dbReference type="Proteomes" id="UP000504844"/>
    </source>
</evidence>
<dbReference type="RefSeq" id="WP_173533484.1">
    <property type="nucleotide sequence ID" value="NZ_CP054143.1"/>
</dbReference>
<protein>
    <submittedName>
        <fullName evidence="1">Uncharacterized protein</fullName>
    </submittedName>
</protein>
<dbReference type="KEGG" id="dee:HQN60_09900"/>
<gene>
    <name evidence="1" type="ORF">HQN60_09900</name>
</gene>
<keyword evidence="2" id="KW-1185">Reference proteome</keyword>
<evidence type="ECO:0000313" key="1">
    <source>
        <dbReference type="EMBL" id="QKJ66981.1"/>
    </source>
</evidence>
<name>A0A6M8SQP5_9NEIS</name>
<dbReference type="Proteomes" id="UP000504844">
    <property type="component" value="Chromosome"/>
</dbReference>
<organism evidence="1 2">
    <name type="scientific">Deefgea piscis</name>
    <dbReference type="NCBI Taxonomy" id="2739061"/>
    <lineage>
        <taxon>Bacteria</taxon>
        <taxon>Pseudomonadati</taxon>
        <taxon>Pseudomonadota</taxon>
        <taxon>Betaproteobacteria</taxon>
        <taxon>Neisseriales</taxon>
        <taxon>Chitinibacteraceae</taxon>
        <taxon>Deefgea</taxon>
    </lineage>
</organism>